<dbReference type="RefSeq" id="WP_004369027.1">
    <property type="nucleotide sequence ID" value="NZ_GL833119.1"/>
</dbReference>
<comment type="similarity">
    <text evidence="1">Belongs to the glycosyltransferase 2 family. WaaE/KdtX subfamily.</text>
</comment>
<dbReference type="PANTHER" id="PTHR43630:SF2">
    <property type="entry name" value="GLYCOSYLTRANSFERASE"/>
    <property type="match status" value="1"/>
</dbReference>
<evidence type="ECO:0000256" key="1">
    <source>
        <dbReference type="ARBA" id="ARBA00038494"/>
    </source>
</evidence>
<dbReference type="CDD" id="cd02511">
    <property type="entry name" value="Beta4Glucosyltransferase"/>
    <property type="match status" value="1"/>
</dbReference>
<reference evidence="3" key="1">
    <citation type="submission" date="2011-01" db="EMBL/GenBank/DDBJ databases">
        <authorList>
            <person name="Muzny D."/>
            <person name="Qin X."/>
            <person name="Buhay C."/>
            <person name="Dugan-Rocha S."/>
            <person name="Ding Y."/>
            <person name="Chen G."/>
            <person name="Hawes A."/>
            <person name="Holder M."/>
            <person name="Jhangiani S."/>
            <person name="Johnson A."/>
            <person name="Khan Z."/>
            <person name="Li Z."/>
            <person name="Liu W."/>
            <person name="Liu X."/>
            <person name="Perez L."/>
            <person name="Shen H."/>
            <person name="Wang Q."/>
            <person name="Watt J."/>
            <person name="Xi L."/>
            <person name="Xin Y."/>
            <person name="Zhou J."/>
            <person name="Deng J."/>
            <person name="Jiang H."/>
            <person name="Liu Y."/>
            <person name="Qu J."/>
            <person name="Song X.-Z."/>
            <person name="Zhang L."/>
            <person name="Villasana D."/>
            <person name="Johnson A."/>
            <person name="Liu J."/>
            <person name="Liyanage D."/>
            <person name="Lorensuhewa L."/>
            <person name="Robinson T."/>
            <person name="Song A."/>
            <person name="Song B.-B."/>
            <person name="Dinh H."/>
            <person name="Thornton R."/>
            <person name="Coyle M."/>
            <person name="Francisco L."/>
            <person name="Jackson L."/>
            <person name="Javaid M."/>
            <person name="Korchina V."/>
            <person name="Kovar C."/>
            <person name="Mata R."/>
            <person name="Mathew T."/>
            <person name="Ngo R."/>
            <person name="Nguyen L."/>
            <person name="Nguyen N."/>
            <person name="Okwuonu G."/>
            <person name="Ongeri F."/>
            <person name="Pham C."/>
            <person name="Simmons D."/>
            <person name="Wilczek-Boney K."/>
            <person name="Hale W."/>
            <person name="Jakkamsetti A."/>
            <person name="Pham P."/>
            <person name="Ruth R."/>
            <person name="San Lucas F."/>
            <person name="Warren J."/>
            <person name="Zhang J."/>
            <person name="Zhao Z."/>
            <person name="Zhou C."/>
            <person name="Zhu D."/>
            <person name="Lee S."/>
            <person name="Bess C."/>
            <person name="Blankenburg K."/>
            <person name="Forbes L."/>
            <person name="Fu Q."/>
            <person name="Gubbala S."/>
            <person name="Hirani K."/>
            <person name="Jayaseelan J.C."/>
            <person name="Lara F."/>
            <person name="Munidasa M."/>
            <person name="Palculict T."/>
            <person name="Patil S."/>
            <person name="Pu L.-L."/>
            <person name="Saada N."/>
            <person name="Tang L."/>
            <person name="Weissenberger G."/>
            <person name="Zhu Y."/>
            <person name="Hemphill L."/>
            <person name="Shang Y."/>
            <person name="Youmans B."/>
            <person name="Ayvaz T."/>
            <person name="Ross M."/>
            <person name="Santibanez J."/>
            <person name="Aqrawi P."/>
            <person name="Gross S."/>
            <person name="Joshi V."/>
            <person name="Fowler G."/>
            <person name="Nazareth L."/>
            <person name="Reid J."/>
            <person name="Worley K."/>
            <person name="Petrosino J."/>
            <person name="Highlander S."/>
            <person name="Gibbs R."/>
        </authorList>
    </citation>
    <scope>NUCLEOTIDE SEQUENCE [LARGE SCALE GENOMIC DNA]</scope>
    <source>
        <strain evidence="3">ATCC 33269</strain>
    </source>
</reference>
<dbReference type="Pfam" id="PF00535">
    <property type="entry name" value="Glycos_transf_2"/>
    <property type="match status" value="1"/>
</dbReference>
<dbReference type="STRING" id="28134.SAMN05444288_0522"/>
<keyword evidence="3" id="KW-0328">Glycosyltransferase</keyword>
<dbReference type="InterPro" id="IPR029044">
    <property type="entry name" value="Nucleotide-diphossugar_trans"/>
</dbReference>
<sequence>MVFICIFVRMKTEHRISVVINTYNAETHLAEVIEAASGFDEIVVCDMESTDGTVEIARSRGCRVVTFEKRDYTIVEPARQFAVDSAAYPWVLVLDADELVTPALKAYLYEHIRQPDCAEGIAIPRKNYFMGRFMHASYPDYILRFFRKDVTQWPPVIHASPIVTGRVIRIPRARKDLAFEHLANDTIAMRCRKTNVYSDNEVGRRMNKRYGTGALIGRPLFRFFRSYILKGGIRDGVPGLIYAVWEAIYQFTVVAKIIEARKNGKV</sequence>
<keyword evidence="4" id="KW-1185">Reference proteome</keyword>
<proteinExistence type="inferred from homology"/>
<dbReference type="PANTHER" id="PTHR43630">
    <property type="entry name" value="POLY-BETA-1,6-N-ACETYL-D-GLUCOSAMINE SYNTHASE"/>
    <property type="match status" value="1"/>
</dbReference>
<dbReference type="InterPro" id="IPR001173">
    <property type="entry name" value="Glyco_trans_2-like"/>
</dbReference>
<comment type="caution">
    <text evidence="3">The sequence shown here is derived from an EMBL/GenBank/DDBJ whole genome shotgun (WGS) entry which is preliminary data.</text>
</comment>
<evidence type="ECO:0000313" key="3">
    <source>
        <dbReference type="EMBL" id="EFZ37969.1"/>
    </source>
</evidence>
<dbReference type="EC" id="2.4.-.-" evidence="3"/>
<dbReference type="SUPFAM" id="SSF53448">
    <property type="entry name" value="Nucleotide-diphospho-sugar transferases"/>
    <property type="match status" value="1"/>
</dbReference>
<feature type="domain" description="Glycosyltransferase 2-like" evidence="2">
    <location>
        <begin position="17"/>
        <end position="148"/>
    </location>
</feature>
<dbReference type="GO" id="GO:0016757">
    <property type="term" value="F:glycosyltransferase activity"/>
    <property type="evidence" value="ECO:0007669"/>
    <property type="project" value="UniProtKB-KW"/>
</dbReference>
<dbReference type="EMBL" id="AEPE02000002">
    <property type="protein sequence ID" value="EFZ37969.1"/>
    <property type="molecule type" value="Genomic_DNA"/>
</dbReference>
<protein>
    <submittedName>
        <fullName evidence="3">Glycosyltransferase, group 2 family protein</fullName>
        <ecNumber evidence="3">2.4.-.-</ecNumber>
    </submittedName>
</protein>
<dbReference type="HOGENOM" id="CLU_065962_1_0_10"/>
<evidence type="ECO:0000259" key="2">
    <source>
        <dbReference type="Pfam" id="PF00535"/>
    </source>
</evidence>
<dbReference type="eggNOG" id="COG1216">
    <property type="taxonomic scope" value="Bacteria"/>
</dbReference>
<dbReference type="Proteomes" id="UP000005580">
    <property type="component" value="Unassembled WGS sequence"/>
</dbReference>
<evidence type="ECO:0000313" key="4">
    <source>
        <dbReference type="Proteomes" id="UP000005580"/>
    </source>
</evidence>
<organism evidence="3 4">
    <name type="scientific">Hoylesella oralis ATCC 33269</name>
    <dbReference type="NCBI Taxonomy" id="873533"/>
    <lineage>
        <taxon>Bacteria</taxon>
        <taxon>Pseudomonadati</taxon>
        <taxon>Bacteroidota</taxon>
        <taxon>Bacteroidia</taxon>
        <taxon>Bacteroidales</taxon>
        <taxon>Prevotellaceae</taxon>
        <taxon>Hoylesella</taxon>
    </lineage>
</organism>
<dbReference type="AlphaFoldDB" id="E7RMI8"/>
<keyword evidence="3" id="KW-0808">Transferase</keyword>
<dbReference type="Gene3D" id="3.90.550.10">
    <property type="entry name" value="Spore Coat Polysaccharide Biosynthesis Protein SpsA, Chain A"/>
    <property type="match status" value="1"/>
</dbReference>
<name>E7RMI8_9BACT</name>
<accession>E7RMI8</accession>
<gene>
    <name evidence="3" type="ORF">HMPREF0663_10338</name>
</gene>